<dbReference type="PROSITE" id="PS51354">
    <property type="entry name" value="GLUTAREDOXIN_2"/>
    <property type="match status" value="1"/>
</dbReference>
<dbReference type="GO" id="GO:0009055">
    <property type="term" value="F:electron transfer activity"/>
    <property type="evidence" value="ECO:0007669"/>
    <property type="project" value="TreeGrafter"/>
</dbReference>
<dbReference type="eggNOG" id="COG0695">
    <property type="taxonomic scope" value="Bacteria"/>
</dbReference>
<dbReference type="CDD" id="cd02976">
    <property type="entry name" value="NrdH"/>
    <property type="match status" value="1"/>
</dbReference>
<name>B8FBG9_DESAL</name>
<dbReference type="HOGENOM" id="CLU_026126_9_1_7"/>
<protein>
    <submittedName>
        <fullName evidence="2">Glutaredoxin</fullName>
    </submittedName>
</protein>
<dbReference type="PROSITE" id="PS50404">
    <property type="entry name" value="GST_NTER"/>
    <property type="match status" value="1"/>
</dbReference>
<gene>
    <name evidence="2" type="ordered locus">Dalk_2923</name>
</gene>
<reference evidence="2 3" key="1">
    <citation type="journal article" date="2012" name="Environ. Microbiol.">
        <title>The genome sequence of Desulfatibacillum alkenivorans AK-01: a blueprint for anaerobic alkane oxidation.</title>
        <authorList>
            <person name="Callaghan A.V."/>
            <person name="Morris B.E."/>
            <person name="Pereira I.A."/>
            <person name="McInerney M.J."/>
            <person name="Austin R.N."/>
            <person name="Groves J.T."/>
            <person name="Kukor J.J."/>
            <person name="Suflita J.M."/>
            <person name="Young L.Y."/>
            <person name="Zylstra G.J."/>
            <person name="Wawrik B."/>
        </authorList>
    </citation>
    <scope>NUCLEOTIDE SEQUENCE [LARGE SCALE GENOMIC DNA]</scope>
    <source>
        <strain evidence="2 3">AK-01</strain>
    </source>
</reference>
<accession>B8FBG9</accession>
<dbReference type="Gene3D" id="3.40.30.10">
    <property type="entry name" value="Glutaredoxin"/>
    <property type="match status" value="1"/>
</dbReference>
<evidence type="ECO:0000313" key="3">
    <source>
        <dbReference type="Proteomes" id="UP000000739"/>
    </source>
</evidence>
<dbReference type="PANTHER" id="PTHR34386:SF1">
    <property type="entry name" value="GLUTAREDOXIN-LIKE PROTEIN NRDH"/>
    <property type="match status" value="1"/>
</dbReference>
<dbReference type="InterPro" id="IPR036249">
    <property type="entry name" value="Thioredoxin-like_sf"/>
</dbReference>
<dbReference type="InterPro" id="IPR051548">
    <property type="entry name" value="Grx-like_ET"/>
</dbReference>
<dbReference type="SUPFAM" id="SSF52833">
    <property type="entry name" value="Thioredoxin-like"/>
    <property type="match status" value="1"/>
</dbReference>
<dbReference type="GO" id="GO:0045454">
    <property type="term" value="P:cell redox homeostasis"/>
    <property type="evidence" value="ECO:0007669"/>
    <property type="project" value="TreeGrafter"/>
</dbReference>
<dbReference type="PANTHER" id="PTHR34386">
    <property type="entry name" value="GLUTAREDOXIN"/>
    <property type="match status" value="1"/>
</dbReference>
<organism evidence="2 3">
    <name type="scientific">Desulfatibacillum aliphaticivorans</name>
    <dbReference type="NCBI Taxonomy" id="218208"/>
    <lineage>
        <taxon>Bacteria</taxon>
        <taxon>Pseudomonadati</taxon>
        <taxon>Thermodesulfobacteriota</taxon>
        <taxon>Desulfobacteria</taxon>
        <taxon>Desulfobacterales</taxon>
        <taxon>Desulfatibacillaceae</taxon>
        <taxon>Desulfatibacillum</taxon>
    </lineage>
</organism>
<evidence type="ECO:0000313" key="2">
    <source>
        <dbReference type="EMBL" id="ACL04613.1"/>
    </source>
</evidence>
<evidence type="ECO:0000259" key="1">
    <source>
        <dbReference type="PROSITE" id="PS50404"/>
    </source>
</evidence>
<dbReference type="Pfam" id="PF00462">
    <property type="entry name" value="Glutaredoxin"/>
    <property type="match status" value="1"/>
</dbReference>
<proteinExistence type="predicted"/>
<dbReference type="InterPro" id="IPR004045">
    <property type="entry name" value="Glutathione_S-Trfase_N"/>
</dbReference>
<dbReference type="InterPro" id="IPR002109">
    <property type="entry name" value="Glutaredoxin"/>
</dbReference>
<feature type="domain" description="GST N-terminal" evidence="1">
    <location>
        <begin position="2"/>
        <end position="82"/>
    </location>
</feature>
<dbReference type="EMBL" id="CP001322">
    <property type="protein sequence ID" value="ACL04613.1"/>
    <property type="molecule type" value="Genomic_DNA"/>
</dbReference>
<dbReference type="AlphaFoldDB" id="B8FBG9"/>
<keyword evidence="3" id="KW-1185">Reference proteome</keyword>
<dbReference type="KEGG" id="dal:Dalk_2923"/>
<sequence>MADIMLYTLSTCGHCKRTKALLKECDVEYKSTDVDLLEGEEREETIAEVKKCNPRLSFPTLVIGDTVIVGFKENEIREALGK</sequence>
<dbReference type="RefSeq" id="WP_015947682.1">
    <property type="nucleotide sequence ID" value="NC_011768.1"/>
</dbReference>
<dbReference type="Proteomes" id="UP000000739">
    <property type="component" value="Chromosome"/>
</dbReference>